<dbReference type="EMBL" id="JAANNP010000194">
    <property type="protein sequence ID" value="NHC16518.1"/>
    <property type="molecule type" value="Genomic_DNA"/>
</dbReference>
<evidence type="ECO:0008006" key="4">
    <source>
        <dbReference type="Google" id="ProtNLM"/>
    </source>
</evidence>
<sequence>MANHALRRVIPGSPFNVPAPEPAPVQAFAEGELVNHDRHGMGRVTTVESSDSVIVDFGSGPRRVTSPSTRLTKL</sequence>
<evidence type="ECO:0000256" key="1">
    <source>
        <dbReference type="SAM" id="MobiDB-lite"/>
    </source>
</evidence>
<protein>
    <recommendedName>
        <fullName evidence="4">ATP-binding protein</fullName>
    </recommendedName>
</protein>
<organism evidence="2 3">
    <name type="scientific">Motilibacter deserti</name>
    <dbReference type="NCBI Taxonomy" id="2714956"/>
    <lineage>
        <taxon>Bacteria</taxon>
        <taxon>Bacillati</taxon>
        <taxon>Actinomycetota</taxon>
        <taxon>Actinomycetes</taxon>
        <taxon>Motilibacterales</taxon>
        <taxon>Motilibacteraceae</taxon>
        <taxon>Motilibacter</taxon>
    </lineage>
</organism>
<keyword evidence="3" id="KW-1185">Reference proteome</keyword>
<accession>A0ABX0H520</accession>
<evidence type="ECO:0000313" key="3">
    <source>
        <dbReference type="Proteomes" id="UP000800981"/>
    </source>
</evidence>
<dbReference type="RefSeq" id="WP_166284946.1">
    <property type="nucleotide sequence ID" value="NZ_JAANNP010000194.1"/>
</dbReference>
<evidence type="ECO:0000313" key="2">
    <source>
        <dbReference type="EMBL" id="NHC16518.1"/>
    </source>
</evidence>
<gene>
    <name evidence="2" type="ORF">G9H71_22275</name>
</gene>
<comment type="caution">
    <text evidence="2">The sequence shown here is derived from an EMBL/GenBank/DDBJ whole genome shotgun (WGS) entry which is preliminary data.</text>
</comment>
<feature type="region of interest" description="Disordered" evidence="1">
    <location>
        <begin position="1"/>
        <end position="21"/>
    </location>
</feature>
<reference evidence="2 3" key="1">
    <citation type="submission" date="2020-03" db="EMBL/GenBank/DDBJ databases">
        <title>Two novel Motilibacter sp.</title>
        <authorList>
            <person name="Liu S."/>
        </authorList>
    </citation>
    <scope>NUCLEOTIDE SEQUENCE [LARGE SCALE GENOMIC DNA]</scope>
    <source>
        <strain evidence="2 3">E257</strain>
    </source>
</reference>
<name>A0ABX0H520_9ACTN</name>
<proteinExistence type="predicted"/>
<dbReference type="Proteomes" id="UP000800981">
    <property type="component" value="Unassembled WGS sequence"/>
</dbReference>